<protein>
    <submittedName>
        <fullName evidence="1">Transposon Ty3-I Gag-Pol polyprotein</fullName>
    </submittedName>
</protein>
<accession>A0A5B6WFG3</accession>
<dbReference type="InterPro" id="IPR021109">
    <property type="entry name" value="Peptidase_aspartic_dom_sf"/>
</dbReference>
<gene>
    <name evidence="1" type="ORF">EPI10_020514</name>
</gene>
<dbReference type="PANTHER" id="PTHR33067">
    <property type="entry name" value="RNA-DIRECTED DNA POLYMERASE-RELATED"/>
    <property type="match status" value="1"/>
</dbReference>
<sequence length="263" mass="30548">MRSGKKLDNASAPIHKEEKLPEFVDKSMEEIESENLIEEVVEPIVELVTSKSSTPMVPFPSSFLNLFKSFNVNLPLLELIDKIPKYAKYLKEIMARHKKIIKGYILKWSFTILVEIGDKHFSKALCDLADRSLVRPKGVLEDVLVKLRGYIIPVDFVVLNFVEDQEIFVLLGRSFMATSKSTIDLEKYKLIMKIDGKIEAFKCGHNSQSGELLSSECFLLFDLIHNDLDQRYVHSYVSAGEYSLRNRDKWKDPNWYEFYWPQR</sequence>
<evidence type="ECO:0000313" key="1">
    <source>
        <dbReference type="EMBL" id="KAA3480054.1"/>
    </source>
</evidence>
<dbReference type="Gene3D" id="2.40.70.10">
    <property type="entry name" value="Acid Proteases"/>
    <property type="match status" value="1"/>
</dbReference>
<keyword evidence="2" id="KW-1185">Reference proteome</keyword>
<organism evidence="1 2">
    <name type="scientific">Gossypium australe</name>
    <dbReference type="NCBI Taxonomy" id="47621"/>
    <lineage>
        <taxon>Eukaryota</taxon>
        <taxon>Viridiplantae</taxon>
        <taxon>Streptophyta</taxon>
        <taxon>Embryophyta</taxon>
        <taxon>Tracheophyta</taxon>
        <taxon>Spermatophyta</taxon>
        <taxon>Magnoliopsida</taxon>
        <taxon>eudicotyledons</taxon>
        <taxon>Gunneridae</taxon>
        <taxon>Pentapetalae</taxon>
        <taxon>rosids</taxon>
        <taxon>malvids</taxon>
        <taxon>Malvales</taxon>
        <taxon>Malvaceae</taxon>
        <taxon>Malvoideae</taxon>
        <taxon>Gossypium</taxon>
    </lineage>
</organism>
<comment type="caution">
    <text evidence="1">The sequence shown here is derived from an EMBL/GenBank/DDBJ whole genome shotgun (WGS) entry which is preliminary data.</text>
</comment>
<dbReference type="PANTHER" id="PTHR33067:SF31">
    <property type="entry name" value="RNA-DIRECTED DNA POLYMERASE"/>
    <property type="match status" value="1"/>
</dbReference>
<dbReference type="EMBL" id="SMMG02000003">
    <property type="protein sequence ID" value="KAA3480054.1"/>
    <property type="molecule type" value="Genomic_DNA"/>
</dbReference>
<dbReference type="Proteomes" id="UP000325315">
    <property type="component" value="Unassembled WGS sequence"/>
</dbReference>
<reference evidence="2" key="1">
    <citation type="journal article" date="2019" name="Plant Biotechnol. J.">
        <title>Genome sequencing of the Australian wild diploid species Gossypium australe highlights disease resistance and delayed gland morphogenesis.</title>
        <authorList>
            <person name="Cai Y."/>
            <person name="Cai X."/>
            <person name="Wang Q."/>
            <person name="Wang P."/>
            <person name="Zhang Y."/>
            <person name="Cai C."/>
            <person name="Xu Y."/>
            <person name="Wang K."/>
            <person name="Zhou Z."/>
            <person name="Wang C."/>
            <person name="Geng S."/>
            <person name="Li B."/>
            <person name="Dong Q."/>
            <person name="Hou Y."/>
            <person name="Wang H."/>
            <person name="Ai P."/>
            <person name="Liu Z."/>
            <person name="Yi F."/>
            <person name="Sun M."/>
            <person name="An G."/>
            <person name="Cheng J."/>
            <person name="Zhang Y."/>
            <person name="Shi Q."/>
            <person name="Xie Y."/>
            <person name="Shi X."/>
            <person name="Chang Y."/>
            <person name="Huang F."/>
            <person name="Chen Y."/>
            <person name="Hong S."/>
            <person name="Mi L."/>
            <person name="Sun Q."/>
            <person name="Zhang L."/>
            <person name="Zhou B."/>
            <person name="Peng R."/>
            <person name="Zhang X."/>
            <person name="Liu F."/>
        </authorList>
    </citation>
    <scope>NUCLEOTIDE SEQUENCE [LARGE SCALE GENOMIC DNA]</scope>
    <source>
        <strain evidence="2">cv. PA1801</strain>
    </source>
</reference>
<dbReference type="AlphaFoldDB" id="A0A5B6WFG3"/>
<proteinExistence type="predicted"/>
<evidence type="ECO:0000313" key="2">
    <source>
        <dbReference type="Proteomes" id="UP000325315"/>
    </source>
</evidence>
<name>A0A5B6WFG3_9ROSI</name>
<dbReference type="OrthoDB" id="781949at2759"/>